<organism evidence="1 2">
    <name type="scientific">Mucuna pruriens</name>
    <name type="common">Velvet bean</name>
    <name type="synonym">Dolichos pruriens</name>
    <dbReference type="NCBI Taxonomy" id="157652"/>
    <lineage>
        <taxon>Eukaryota</taxon>
        <taxon>Viridiplantae</taxon>
        <taxon>Streptophyta</taxon>
        <taxon>Embryophyta</taxon>
        <taxon>Tracheophyta</taxon>
        <taxon>Spermatophyta</taxon>
        <taxon>Magnoliopsida</taxon>
        <taxon>eudicotyledons</taxon>
        <taxon>Gunneridae</taxon>
        <taxon>Pentapetalae</taxon>
        <taxon>rosids</taxon>
        <taxon>fabids</taxon>
        <taxon>Fabales</taxon>
        <taxon>Fabaceae</taxon>
        <taxon>Papilionoideae</taxon>
        <taxon>50 kb inversion clade</taxon>
        <taxon>NPAAA clade</taxon>
        <taxon>indigoferoid/millettioid clade</taxon>
        <taxon>Phaseoleae</taxon>
        <taxon>Mucuna</taxon>
    </lineage>
</organism>
<evidence type="ECO:0000313" key="2">
    <source>
        <dbReference type="Proteomes" id="UP000257109"/>
    </source>
</evidence>
<protein>
    <submittedName>
        <fullName evidence="1">Uncharacterized protein</fullName>
    </submittedName>
</protein>
<dbReference type="AlphaFoldDB" id="A0A371GRE7"/>
<gene>
    <name evidence="1" type="ORF">CR513_24668</name>
</gene>
<dbReference type="EMBL" id="QJKJ01004697">
    <property type="protein sequence ID" value="RDX93129.1"/>
    <property type="molecule type" value="Genomic_DNA"/>
</dbReference>
<evidence type="ECO:0000313" key="1">
    <source>
        <dbReference type="EMBL" id="RDX93129.1"/>
    </source>
</evidence>
<sequence length="70" mass="7611">MNGLARFPLSLSTIQRNKAKGTSLAELVGKEDPVELNSSPTFGALPLFLDLRMASASRFGWKALSIREFG</sequence>
<keyword evidence="2" id="KW-1185">Reference proteome</keyword>
<accession>A0A371GRE7</accession>
<name>A0A371GRE7_MUCPR</name>
<dbReference type="Proteomes" id="UP000257109">
    <property type="component" value="Unassembled WGS sequence"/>
</dbReference>
<proteinExistence type="predicted"/>
<dbReference type="OrthoDB" id="1746994at2759"/>
<comment type="caution">
    <text evidence="1">The sequence shown here is derived from an EMBL/GenBank/DDBJ whole genome shotgun (WGS) entry which is preliminary data.</text>
</comment>
<reference evidence="1" key="1">
    <citation type="submission" date="2018-05" db="EMBL/GenBank/DDBJ databases">
        <title>Draft genome of Mucuna pruriens seed.</title>
        <authorList>
            <person name="Nnadi N.E."/>
            <person name="Vos R."/>
            <person name="Hasami M.H."/>
            <person name="Devisetty U.K."/>
            <person name="Aguiy J.C."/>
        </authorList>
    </citation>
    <scope>NUCLEOTIDE SEQUENCE [LARGE SCALE GENOMIC DNA]</scope>
    <source>
        <strain evidence="1">JCA_2017</strain>
    </source>
</reference>
<feature type="non-terminal residue" evidence="1">
    <location>
        <position position="1"/>
    </location>
</feature>